<dbReference type="AlphaFoldDB" id="E3NHP9"/>
<organism evidence="2">
    <name type="scientific">Caenorhabditis remanei</name>
    <name type="common">Caenorhabditis vulgaris</name>
    <dbReference type="NCBI Taxonomy" id="31234"/>
    <lineage>
        <taxon>Eukaryota</taxon>
        <taxon>Metazoa</taxon>
        <taxon>Ecdysozoa</taxon>
        <taxon>Nematoda</taxon>
        <taxon>Chromadorea</taxon>
        <taxon>Rhabditida</taxon>
        <taxon>Rhabditina</taxon>
        <taxon>Rhabditomorpha</taxon>
        <taxon>Rhabditoidea</taxon>
        <taxon>Rhabditidae</taxon>
        <taxon>Peloderinae</taxon>
        <taxon>Caenorhabditis</taxon>
    </lineage>
</organism>
<dbReference type="PANTHER" id="PTHR36956:SF2">
    <property type="entry name" value="CPXV012 PROTEIN-RELATED"/>
    <property type="match status" value="1"/>
</dbReference>
<name>E3NHP9_CAERE</name>
<dbReference type="STRING" id="31234.E3NHP9"/>
<accession>E3NHP9</accession>
<evidence type="ECO:0000313" key="2">
    <source>
        <dbReference type="Proteomes" id="UP000008281"/>
    </source>
</evidence>
<dbReference type="HOGENOM" id="CLU_108632_0_0_1"/>
<protein>
    <submittedName>
        <fullName evidence="1">Uncharacterized protein</fullName>
    </submittedName>
</protein>
<gene>
    <name evidence="1" type="ORF">CRE_24265</name>
</gene>
<dbReference type="eggNOG" id="ENOG502THSF">
    <property type="taxonomic scope" value="Eukaryota"/>
</dbReference>
<reference evidence="1" key="1">
    <citation type="submission" date="2007-07" db="EMBL/GenBank/DDBJ databases">
        <title>PCAP assembly of the Caenorhabditis remanei genome.</title>
        <authorList>
            <consortium name="The Caenorhabditis remanei Sequencing Consortium"/>
            <person name="Wilson R.K."/>
        </authorList>
    </citation>
    <scope>NUCLEOTIDE SEQUENCE [LARGE SCALE GENOMIC DNA]</scope>
    <source>
        <strain evidence="1">PB4641</strain>
    </source>
</reference>
<dbReference type="OrthoDB" id="5790313at2759"/>
<dbReference type="EMBL" id="DS268683">
    <property type="protein sequence ID" value="EFO98348.1"/>
    <property type="molecule type" value="Genomic_DNA"/>
</dbReference>
<keyword evidence="2" id="KW-1185">Reference proteome</keyword>
<dbReference type="OMA" id="KCHTTEL"/>
<dbReference type="FunCoup" id="E3NHP9">
    <property type="interactions" value="350"/>
</dbReference>
<dbReference type="Proteomes" id="UP000008281">
    <property type="component" value="Unassembled WGS sequence"/>
</dbReference>
<sequence>MISYWFTILFPLSIYGQWGTPPPVVTNEQCQAEFDKIVGCFRLPVQFSQIDDIPFLDQAKDQEFVQEITHVLDCSGFLNCNSSRILQSYLFNQRWITDHYYDKLSHCLTPEGFYKIRTGCNKVSDRDCNGLISNFKCLSTNLKQQPNCEPKDVQPFRRWIFAYRAKCLMEHQLLLEMENYKIKTERPKH</sequence>
<evidence type="ECO:0000313" key="1">
    <source>
        <dbReference type="EMBL" id="EFO98348.1"/>
    </source>
</evidence>
<dbReference type="PANTHER" id="PTHR36956">
    <property type="entry name" value="UTERINE LUMIN EXPRESSED/LOCAILIZED-RELATED"/>
    <property type="match status" value="1"/>
</dbReference>
<proteinExistence type="predicted"/>